<dbReference type="AlphaFoldDB" id="H3B1P8"/>
<dbReference type="Ensembl" id="ENSLACT00000015929.1">
    <property type="protein sequence ID" value="ENSLACP00000015819.1"/>
    <property type="gene ID" value="ENSLACG00000013930.1"/>
</dbReference>
<proteinExistence type="predicted"/>
<dbReference type="GeneTree" id="ENSGT00940000162662"/>
<dbReference type="PANTHER" id="PTHR45737:SF6">
    <property type="entry name" value="VON WILLEBRAND FACTOR A DOMAIN-CONTAINING PROTEIN 5A"/>
    <property type="match status" value="1"/>
</dbReference>
<dbReference type="EMBL" id="AFYH01119303">
    <property type="status" value="NOT_ANNOTATED_CDS"/>
    <property type="molecule type" value="Genomic_DNA"/>
</dbReference>
<feature type="domain" description="VWFA" evidence="2">
    <location>
        <begin position="282"/>
        <end position="463"/>
    </location>
</feature>
<dbReference type="InterPro" id="IPR036465">
    <property type="entry name" value="vWFA_dom_sf"/>
</dbReference>
<dbReference type="OMA" id="FNVIRFD"/>
<accession>H3B1P8</accession>
<dbReference type="InParanoid" id="H3B1P8"/>
<name>H3B1P8_LATCH</name>
<dbReference type="PANTHER" id="PTHR45737">
    <property type="entry name" value="VON WILLEBRAND FACTOR A DOMAIN-CONTAINING PROTEIN 5A"/>
    <property type="match status" value="1"/>
</dbReference>
<dbReference type="SMART" id="SM00327">
    <property type="entry name" value="VWA"/>
    <property type="match status" value="1"/>
</dbReference>
<keyword evidence="1" id="KW-0812">Transmembrane</keyword>
<evidence type="ECO:0000313" key="5">
    <source>
        <dbReference type="Proteomes" id="UP000008672"/>
    </source>
</evidence>
<keyword evidence="1" id="KW-0472">Membrane</keyword>
<dbReference type="STRING" id="7897.ENSLACP00000015819"/>
<dbReference type="eggNOG" id="ENOG502QRPK">
    <property type="taxonomic scope" value="Eukaryota"/>
</dbReference>
<feature type="domain" description="VIT" evidence="3">
    <location>
        <begin position="1"/>
        <end position="131"/>
    </location>
</feature>
<dbReference type="SUPFAM" id="SSF53300">
    <property type="entry name" value="vWA-like"/>
    <property type="match status" value="1"/>
</dbReference>
<reference evidence="5" key="1">
    <citation type="submission" date="2011-08" db="EMBL/GenBank/DDBJ databases">
        <title>The draft genome of Latimeria chalumnae.</title>
        <authorList>
            <person name="Di Palma F."/>
            <person name="Alfoldi J."/>
            <person name="Johnson J."/>
            <person name="Berlin A."/>
            <person name="Gnerre S."/>
            <person name="Jaffe D."/>
            <person name="MacCallum I."/>
            <person name="Young S."/>
            <person name="Walker B.J."/>
            <person name="Lander E."/>
            <person name="Lindblad-Toh K."/>
        </authorList>
    </citation>
    <scope>NUCLEOTIDE SEQUENCE [LARGE SCALE GENOMIC DNA]</scope>
    <source>
        <strain evidence="5">Wild caught</strain>
    </source>
</reference>
<dbReference type="InterPro" id="IPR013694">
    <property type="entry name" value="VIT"/>
</dbReference>
<feature type="transmembrane region" description="Helical" evidence="1">
    <location>
        <begin position="800"/>
        <end position="817"/>
    </location>
</feature>
<sequence>MERCCGLVTRSHKPVPLKAISVEVQVKSFVVDVASTLLYKNEEENPVEAVFVFPIEEGCTVYSFEAMVDGKKIVAEIQERQQARDTYDDAISSGEEAFLLEEDESSSDIFTCSIGNLPPNQEAAVSISFVKELLIEADGALRFVLPAVLNPRYTPQDAEKPSVTSHIPYVPKGEIPYNLKLSAQIQHPSGISRVQSNCSLTPLQYLKEDKTSAQVSLSEEQKFDKDVELLIYYNEVNKPSIILEAGVQTASAVAGTLMGDPIAMLNFYPKFPEKLTQSTCGEFIFLVDRSGSMADSSSNQLEGPTRIDSAKETLLLLLKSLPVGCYFNIYGFGSHFESFFPESVEYTQENMENALEKVKSMDADFGGTEILNPLKDIYSKACRPEQPRQLFVFTDGEVGNTKQVIEEVRKNASSHRCFSFGIGEGASTALIKGIAKAASGTYEFITEDERMQPKALRSLKCALQPTVKGISLNWQLPAGLQAVQLSKTPVAMFKGQRSILYAQLKGKLDEKSKAVATLEYTFMEQVIQNKLVFSLQPEEDSRLTVHHLAAKVMIDDLEDSSQSDSEDEKKKIIELSMQAGVISSHTSFIAVNKDLNQPVQGPLMRRDIPLSPPPMVYRCTMMMIIIVIKIGISGVAFGHQPRMMMCYAAAPNIVSFRSVAQSYRLDDDDSEVGSSVYFSAPLNVCGARPVCTTNLASPQKNTSSTCNLIQDPVIFIFKFPAEQKKKKFMIYFYPPWILSKSSKDLYSIDLYTFKMRRSVFKLISLQKVDGSWNLDAKLASVIGLTEQEIKNKMPSKNFDNVLWATILAVIWLHAFGAEYKDEWELLVGKAVVWIKVRAGPSPGDVVKAGNELLKTSVEQQEIGL</sequence>
<dbReference type="InterPro" id="IPR002035">
    <property type="entry name" value="VWF_A"/>
</dbReference>
<evidence type="ECO:0000259" key="2">
    <source>
        <dbReference type="PROSITE" id="PS50234"/>
    </source>
</evidence>
<reference evidence="4" key="3">
    <citation type="submission" date="2025-09" db="UniProtKB">
        <authorList>
            <consortium name="Ensembl"/>
        </authorList>
    </citation>
    <scope>IDENTIFICATION</scope>
</reference>
<dbReference type="SMART" id="SM00609">
    <property type="entry name" value="VIT"/>
    <property type="match status" value="1"/>
</dbReference>
<evidence type="ECO:0000256" key="1">
    <source>
        <dbReference type="SAM" id="Phobius"/>
    </source>
</evidence>
<dbReference type="PROSITE" id="PS50234">
    <property type="entry name" value="VWFA"/>
    <property type="match status" value="1"/>
</dbReference>
<evidence type="ECO:0000259" key="3">
    <source>
        <dbReference type="PROSITE" id="PS51468"/>
    </source>
</evidence>
<reference evidence="4" key="2">
    <citation type="submission" date="2025-08" db="UniProtKB">
        <authorList>
            <consortium name="Ensembl"/>
        </authorList>
    </citation>
    <scope>IDENTIFICATION</scope>
</reference>
<organism evidence="4 5">
    <name type="scientific">Latimeria chalumnae</name>
    <name type="common">Coelacanth</name>
    <dbReference type="NCBI Taxonomy" id="7897"/>
    <lineage>
        <taxon>Eukaryota</taxon>
        <taxon>Metazoa</taxon>
        <taxon>Chordata</taxon>
        <taxon>Craniata</taxon>
        <taxon>Vertebrata</taxon>
        <taxon>Euteleostomi</taxon>
        <taxon>Coelacanthiformes</taxon>
        <taxon>Coelacanthidae</taxon>
        <taxon>Latimeria</taxon>
    </lineage>
</organism>
<dbReference type="EMBL" id="AFYH01119305">
    <property type="status" value="NOT_ANNOTATED_CDS"/>
    <property type="molecule type" value="Genomic_DNA"/>
</dbReference>
<dbReference type="EMBL" id="AFYH01119304">
    <property type="status" value="NOT_ANNOTATED_CDS"/>
    <property type="molecule type" value="Genomic_DNA"/>
</dbReference>
<keyword evidence="5" id="KW-1185">Reference proteome</keyword>
<dbReference type="Pfam" id="PF08487">
    <property type="entry name" value="VIT"/>
    <property type="match status" value="1"/>
</dbReference>
<dbReference type="Pfam" id="PF13768">
    <property type="entry name" value="VWA_3"/>
    <property type="match status" value="1"/>
</dbReference>
<feature type="transmembrane region" description="Helical" evidence="1">
    <location>
        <begin position="615"/>
        <end position="637"/>
    </location>
</feature>
<dbReference type="EMBL" id="AFYH01119302">
    <property type="status" value="NOT_ANNOTATED_CDS"/>
    <property type="molecule type" value="Genomic_DNA"/>
</dbReference>
<dbReference type="Bgee" id="ENSLACG00000013930">
    <property type="expression patterns" value="Expressed in pectoral fin and 6 other cell types or tissues"/>
</dbReference>
<gene>
    <name evidence="4" type="primary">LOC102359610</name>
</gene>
<evidence type="ECO:0000313" key="4">
    <source>
        <dbReference type="Ensembl" id="ENSLACP00000015819.1"/>
    </source>
</evidence>
<evidence type="ECO:0008006" key="6">
    <source>
        <dbReference type="Google" id="ProtNLM"/>
    </source>
</evidence>
<dbReference type="PROSITE" id="PS51468">
    <property type="entry name" value="VIT"/>
    <property type="match status" value="1"/>
</dbReference>
<dbReference type="Proteomes" id="UP000008672">
    <property type="component" value="Unassembled WGS sequence"/>
</dbReference>
<keyword evidence="1" id="KW-1133">Transmembrane helix</keyword>
<protein>
    <recommendedName>
        <fullName evidence="6">von Willebrand factor A domain containing 5A</fullName>
    </recommendedName>
</protein>
<dbReference type="Gene3D" id="3.40.50.410">
    <property type="entry name" value="von Willebrand factor, type A domain"/>
    <property type="match status" value="1"/>
</dbReference>
<dbReference type="FunCoup" id="H3B1P8">
    <property type="interactions" value="527"/>
</dbReference>